<dbReference type="Pfam" id="PF13411">
    <property type="entry name" value="MerR_1"/>
    <property type="match status" value="1"/>
</dbReference>
<sequence length="147" mass="16303">MTQHTADVSRPSDLRQALSVDSDRVLSISEVSELLSITAHTARYYERAGLLHVARSQSGHRVYDSATVERLDFLVRMRTSGMGISQLKRYVELVRAGEATTPQRLQIMAAQREHILTQIHDLNLALTTTDYKIAKYAGTTASEGATS</sequence>
<dbReference type="AlphaFoldDB" id="A0A556C770"/>
<dbReference type="Gene3D" id="1.10.1660.10">
    <property type="match status" value="1"/>
</dbReference>
<dbReference type="CDD" id="cd01109">
    <property type="entry name" value="HTH_YyaN"/>
    <property type="match status" value="1"/>
</dbReference>
<dbReference type="PANTHER" id="PTHR30204">
    <property type="entry name" value="REDOX-CYCLING DRUG-SENSING TRANSCRIPTIONAL ACTIVATOR SOXR"/>
    <property type="match status" value="1"/>
</dbReference>
<comment type="caution">
    <text evidence="3">The sequence shown here is derived from an EMBL/GenBank/DDBJ whole genome shotgun (WGS) entry which is preliminary data.</text>
</comment>
<name>A0A556C770_BREAU</name>
<dbReference type="RefSeq" id="WP_143924109.1">
    <property type="nucleotide sequence ID" value="NZ_VLTK01000014.1"/>
</dbReference>
<keyword evidence="4" id="KW-1185">Reference proteome</keyword>
<organism evidence="3 4">
    <name type="scientific">Brevibacterium aurantiacum</name>
    <dbReference type="NCBI Taxonomy" id="273384"/>
    <lineage>
        <taxon>Bacteria</taxon>
        <taxon>Bacillati</taxon>
        <taxon>Actinomycetota</taxon>
        <taxon>Actinomycetes</taxon>
        <taxon>Micrococcales</taxon>
        <taxon>Brevibacteriaceae</taxon>
        <taxon>Brevibacterium</taxon>
    </lineage>
</organism>
<keyword evidence="1" id="KW-0238">DNA-binding</keyword>
<feature type="domain" description="HTH merR-type" evidence="2">
    <location>
        <begin position="25"/>
        <end position="93"/>
    </location>
</feature>
<dbReference type="SUPFAM" id="SSF46955">
    <property type="entry name" value="Putative DNA-binding domain"/>
    <property type="match status" value="1"/>
</dbReference>
<dbReference type="GO" id="GO:0003700">
    <property type="term" value="F:DNA-binding transcription factor activity"/>
    <property type="evidence" value="ECO:0007669"/>
    <property type="project" value="InterPro"/>
</dbReference>
<dbReference type="PANTHER" id="PTHR30204:SF98">
    <property type="entry name" value="HTH-TYPE TRANSCRIPTIONAL REGULATOR ADHR"/>
    <property type="match status" value="1"/>
</dbReference>
<dbReference type="EMBL" id="VLTK01000014">
    <property type="protein sequence ID" value="TSI12848.1"/>
    <property type="molecule type" value="Genomic_DNA"/>
</dbReference>
<accession>A0A556C770</accession>
<dbReference type="InterPro" id="IPR047057">
    <property type="entry name" value="MerR_fam"/>
</dbReference>
<protein>
    <submittedName>
        <fullName evidence="3">MerR family transcriptional regulator</fullName>
    </submittedName>
</protein>
<dbReference type="OrthoDB" id="5242095at2"/>
<dbReference type="GO" id="GO:0003677">
    <property type="term" value="F:DNA binding"/>
    <property type="evidence" value="ECO:0007669"/>
    <property type="project" value="UniProtKB-KW"/>
</dbReference>
<evidence type="ECO:0000259" key="2">
    <source>
        <dbReference type="PROSITE" id="PS50937"/>
    </source>
</evidence>
<dbReference type="SMART" id="SM00422">
    <property type="entry name" value="HTH_MERR"/>
    <property type="match status" value="1"/>
</dbReference>
<dbReference type="InterPro" id="IPR009061">
    <property type="entry name" value="DNA-bd_dom_put_sf"/>
</dbReference>
<dbReference type="PROSITE" id="PS50937">
    <property type="entry name" value="HTH_MERR_2"/>
    <property type="match status" value="1"/>
</dbReference>
<proteinExistence type="predicted"/>
<evidence type="ECO:0000313" key="4">
    <source>
        <dbReference type="Proteomes" id="UP000316406"/>
    </source>
</evidence>
<dbReference type="Proteomes" id="UP000316406">
    <property type="component" value="Unassembled WGS sequence"/>
</dbReference>
<dbReference type="PRINTS" id="PR00040">
    <property type="entry name" value="HTHMERR"/>
</dbReference>
<dbReference type="InterPro" id="IPR000551">
    <property type="entry name" value="MerR-type_HTH_dom"/>
</dbReference>
<reference evidence="3 4" key="1">
    <citation type="submission" date="2019-07" db="EMBL/GenBank/DDBJ databases">
        <title>Draft genome sequence of Brevibacterium aurantiacum XU54 isolated from Xinjiang China.</title>
        <authorList>
            <person name="Xu X."/>
        </authorList>
    </citation>
    <scope>NUCLEOTIDE SEQUENCE [LARGE SCALE GENOMIC DNA]</scope>
    <source>
        <strain evidence="3 4">XU54</strain>
    </source>
</reference>
<evidence type="ECO:0000256" key="1">
    <source>
        <dbReference type="ARBA" id="ARBA00023125"/>
    </source>
</evidence>
<evidence type="ECO:0000313" key="3">
    <source>
        <dbReference type="EMBL" id="TSI12848.1"/>
    </source>
</evidence>
<gene>
    <name evidence="3" type="ORF">FO013_18875</name>
</gene>